<dbReference type="InterPro" id="IPR021586">
    <property type="entry name" value="Tscrpt_reg_TrmB_C"/>
</dbReference>
<dbReference type="InterPro" id="IPR036390">
    <property type="entry name" value="WH_DNA-bd_sf"/>
</dbReference>
<dbReference type="SUPFAM" id="SSF46785">
    <property type="entry name" value="Winged helix' DNA-binding domain"/>
    <property type="match status" value="1"/>
</dbReference>
<evidence type="ECO:0000313" key="4">
    <source>
        <dbReference type="Proteomes" id="UP000245845"/>
    </source>
</evidence>
<dbReference type="RefSeq" id="WP_242996122.1">
    <property type="nucleotide sequence ID" value="NZ_BAAACK010000009.1"/>
</dbReference>
<dbReference type="CDD" id="cd09124">
    <property type="entry name" value="PLDc_like_TrmB_middle"/>
    <property type="match status" value="1"/>
</dbReference>
<dbReference type="InterPro" id="IPR002831">
    <property type="entry name" value="Tscrpt_reg_TrmB_N"/>
</dbReference>
<protein>
    <submittedName>
        <fullName evidence="3">Transcriptional regulator TrmB</fullName>
    </submittedName>
</protein>
<dbReference type="Gene3D" id="1.10.10.10">
    <property type="entry name" value="Winged helix-like DNA-binding domain superfamily/Winged helix DNA-binding domain"/>
    <property type="match status" value="1"/>
</dbReference>
<accession>A0A2Y9CAA6</accession>
<dbReference type="PANTHER" id="PTHR34293:SF1">
    <property type="entry name" value="HTH-TYPE TRANSCRIPTIONAL REGULATOR TRMBL2"/>
    <property type="match status" value="1"/>
</dbReference>
<evidence type="ECO:0000313" key="3">
    <source>
        <dbReference type="EMBL" id="PWJ28308.1"/>
    </source>
</evidence>
<feature type="domain" description="Transcription regulator TrmB C-terminal" evidence="2">
    <location>
        <begin position="110"/>
        <end position="217"/>
    </location>
</feature>
<organism evidence="3 4">
    <name type="scientific">Faecalicatena orotica</name>
    <dbReference type="NCBI Taxonomy" id="1544"/>
    <lineage>
        <taxon>Bacteria</taxon>
        <taxon>Bacillati</taxon>
        <taxon>Bacillota</taxon>
        <taxon>Clostridia</taxon>
        <taxon>Lachnospirales</taxon>
        <taxon>Lachnospiraceae</taxon>
        <taxon>Faecalicatena</taxon>
    </lineage>
</organism>
<dbReference type="EMBL" id="QGDL01000009">
    <property type="protein sequence ID" value="PWJ28308.1"/>
    <property type="molecule type" value="Genomic_DNA"/>
</dbReference>
<dbReference type="PANTHER" id="PTHR34293">
    <property type="entry name" value="HTH-TYPE TRANSCRIPTIONAL REGULATOR TRMBL2"/>
    <property type="match status" value="1"/>
</dbReference>
<evidence type="ECO:0000259" key="2">
    <source>
        <dbReference type="Pfam" id="PF11495"/>
    </source>
</evidence>
<dbReference type="InterPro" id="IPR051797">
    <property type="entry name" value="TrmB-like"/>
</dbReference>
<dbReference type="Proteomes" id="UP000245845">
    <property type="component" value="Unassembled WGS sequence"/>
</dbReference>
<gene>
    <name evidence="3" type="ORF">A8806_109188</name>
</gene>
<comment type="caution">
    <text evidence="3">The sequence shown here is derived from an EMBL/GenBank/DDBJ whole genome shotgun (WGS) entry which is preliminary data.</text>
</comment>
<proteinExistence type="predicted"/>
<dbReference type="AlphaFoldDB" id="A0A2Y9CAA6"/>
<dbReference type="Pfam" id="PF11495">
    <property type="entry name" value="Regulator_TrmB"/>
    <property type="match status" value="1"/>
</dbReference>
<dbReference type="Pfam" id="PF01978">
    <property type="entry name" value="TrmB"/>
    <property type="match status" value="1"/>
</dbReference>
<keyword evidence="4" id="KW-1185">Reference proteome</keyword>
<sequence length="267" mass="30750">MLLEDKIFLLNKIGLTDAEAKVYLTLLKNGSASGYEASKFSAVPRSKIYNVLESLVMKGFILYSGEENTNRYAAVPIEEISGRVKHETDATLEELTVQLKDYRAQTDMDEFWHIKEYENVFAKCRSILKGTQSELLLQIWEEDLPKLLPQLQQLEERGVRLGIVYFGEAEENGIPLKHVCFHGMLQEKREEMGGRFLTLVSDKQEVVFGQIISDASSEVIWTRSKPMVAMAAECVRHDMYFYKSAELFTDQMQKELGEDFHKIREIF</sequence>
<reference evidence="3 4" key="1">
    <citation type="submission" date="2018-05" db="EMBL/GenBank/DDBJ databases">
        <title>The Hungate 1000. A catalogue of reference genomes from the rumen microbiome.</title>
        <authorList>
            <person name="Kelly W."/>
        </authorList>
    </citation>
    <scope>NUCLEOTIDE SEQUENCE [LARGE SCALE GENOMIC DNA]</scope>
    <source>
        <strain evidence="3 4">NLAE-zl-C242</strain>
    </source>
</reference>
<name>A0A2Y9CAA6_9FIRM</name>
<dbReference type="InterPro" id="IPR036388">
    <property type="entry name" value="WH-like_DNA-bd_sf"/>
</dbReference>
<feature type="domain" description="Transcription regulator TrmB N-terminal" evidence="1">
    <location>
        <begin position="10"/>
        <end position="78"/>
    </location>
</feature>
<evidence type="ECO:0000259" key="1">
    <source>
        <dbReference type="Pfam" id="PF01978"/>
    </source>
</evidence>